<comment type="caution">
    <text evidence="1">The sequence shown here is derived from an EMBL/GenBank/DDBJ whole genome shotgun (WGS) entry which is preliminary data.</text>
</comment>
<evidence type="ECO:0000313" key="1">
    <source>
        <dbReference type="EMBL" id="MED6251705.1"/>
    </source>
</evidence>
<accession>A0ABU7BNM9</accession>
<protein>
    <submittedName>
        <fullName evidence="1">Uncharacterized protein</fullName>
    </submittedName>
</protein>
<evidence type="ECO:0000313" key="2">
    <source>
        <dbReference type="Proteomes" id="UP001345963"/>
    </source>
</evidence>
<sequence>MTALGCVLLSRDTVCESPVCFSLRLYVWLHIRKKEGEKASTFVCPYVSGWRRTRWASCWEHRWYRGLPRQRQRWPHSHMGPSAFWIPHLLFRLELTTPFLSLSTHTLSEAHTGPGSGPTVCFATLEKKGTQHMGKLAVTLSPECFPVCKQVSE</sequence>
<name>A0ABU7BNM9_9TELE</name>
<gene>
    <name evidence="1" type="ORF">ATANTOWER_001668</name>
</gene>
<proteinExistence type="predicted"/>
<dbReference type="EMBL" id="JAHUTI010060178">
    <property type="protein sequence ID" value="MED6251705.1"/>
    <property type="molecule type" value="Genomic_DNA"/>
</dbReference>
<organism evidence="1 2">
    <name type="scientific">Ataeniobius toweri</name>
    <dbReference type="NCBI Taxonomy" id="208326"/>
    <lineage>
        <taxon>Eukaryota</taxon>
        <taxon>Metazoa</taxon>
        <taxon>Chordata</taxon>
        <taxon>Craniata</taxon>
        <taxon>Vertebrata</taxon>
        <taxon>Euteleostomi</taxon>
        <taxon>Actinopterygii</taxon>
        <taxon>Neopterygii</taxon>
        <taxon>Teleostei</taxon>
        <taxon>Neoteleostei</taxon>
        <taxon>Acanthomorphata</taxon>
        <taxon>Ovalentaria</taxon>
        <taxon>Atherinomorphae</taxon>
        <taxon>Cyprinodontiformes</taxon>
        <taxon>Goodeidae</taxon>
        <taxon>Ataeniobius</taxon>
    </lineage>
</organism>
<reference evidence="1 2" key="1">
    <citation type="submission" date="2021-07" db="EMBL/GenBank/DDBJ databases">
        <authorList>
            <person name="Palmer J.M."/>
        </authorList>
    </citation>
    <scope>NUCLEOTIDE SEQUENCE [LARGE SCALE GENOMIC DNA]</scope>
    <source>
        <strain evidence="1 2">AT_MEX2019</strain>
        <tissue evidence="1">Muscle</tissue>
    </source>
</reference>
<keyword evidence="2" id="KW-1185">Reference proteome</keyword>
<dbReference type="Proteomes" id="UP001345963">
    <property type="component" value="Unassembled WGS sequence"/>
</dbReference>